<feature type="transmembrane region" description="Helical" evidence="1">
    <location>
        <begin position="46"/>
        <end position="66"/>
    </location>
</feature>
<keyword evidence="1" id="KW-1133">Transmembrane helix</keyword>
<keyword evidence="1" id="KW-0472">Membrane</keyword>
<feature type="non-terminal residue" evidence="2">
    <location>
        <position position="1"/>
    </location>
</feature>
<proteinExistence type="predicted"/>
<evidence type="ECO:0000256" key="1">
    <source>
        <dbReference type="SAM" id="Phobius"/>
    </source>
</evidence>
<accession>A0A2U9BUR6</accession>
<reference evidence="2 3" key="1">
    <citation type="submission" date="2017-12" db="EMBL/GenBank/DDBJ databases">
        <title>Integrating genomic resources of turbot (Scophthalmus maximus) in depth evaluation of genetic and physical mapping variation across individuals.</title>
        <authorList>
            <person name="Martinez P."/>
        </authorList>
    </citation>
    <scope>NUCLEOTIDE SEQUENCE [LARGE SCALE GENOMIC DNA]</scope>
</reference>
<evidence type="ECO:0000313" key="2">
    <source>
        <dbReference type="EMBL" id="AWP07380.1"/>
    </source>
</evidence>
<protein>
    <submittedName>
        <fullName evidence="2">Uncharacterized protein</fullName>
    </submittedName>
</protein>
<organism evidence="2 3">
    <name type="scientific">Scophthalmus maximus</name>
    <name type="common">Turbot</name>
    <name type="synonym">Psetta maxima</name>
    <dbReference type="NCBI Taxonomy" id="52904"/>
    <lineage>
        <taxon>Eukaryota</taxon>
        <taxon>Metazoa</taxon>
        <taxon>Chordata</taxon>
        <taxon>Craniata</taxon>
        <taxon>Vertebrata</taxon>
        <taxon>Euteleostomi</taxon>
        <taxon>Actinopterygii</taxon>
        <taxon>Neopterygii</taxon>
        <taxon>Teleostei</taxon>
        <taxon>Neoteleostei</taxon>
        <taxon>Acanthomorphata</taxon>
        <taxon>Carangaria</taxon>
        <taxon>Pleuronectiformes</taxon>
        <taxon>Pleuronectoidei</taxon>
        <taxon>Scophthalmidae</taxon>
        <taxon>Scophthalmus</taxon>
    </lineage>
</organism>
<keyword evidence="1" id="KW-0812">Transmembrane</keyword>
<keyword evidence="3" id="KW-1185">Reference proteome</keyword>
<feature type="non-terminal residue" evidence="2">
    <location>
        <position position="69"/>
    </location>
</feature>
<dbReference type="AlphaFoldDB" id="A0A2U9BUR6"/>
<sequence>RETRLTSLWSISGVPTAPGLVRRERDPLCKACGAVRGPPPTDGRGLVVAVLRILHVLALSLLVGWLHRQ</sequence>
<evidence type="ECO:0000313" key="3">
    <source>
        <dbReference type="Proteomes" id="UP000246464"/>
    </source>
</evidence>
<gene>
    <name evidence="2" type="ORF">SMAX5B_010450</name>
</gene>
<dbReference type="EMBL" id="CP026251">
    <property type="protein sequence ID" value="AWP07380.1"/>
    <property type="molecule type" value="Genomic_DNA"/>
</dbReference>
<name>A0A2U9BUR6_SCOMX</name>
<dbReference type="Proteomes" id="UP000246464">
    <property type="component" value="Chromosome 9"/>
</dbReference>